<dbReference type="InterPro" id="IPR000600">
    <property type="entry name" value="ROK"/>
</dbReference>
<dbReference type="PANTHER" id="PTHR18964">
    <property type="entry name" value="ROK (REPRESSOR, ORF, KINASE) FAMILY"/>
    <property type="match status" value="1"/>
</dbReference>
<accession>A0A645B5E5</accession>
<reference evidence="1" key="1">
    <citation type="submission" date="2019-08" db="EMBL/GenBank/DDBJ databases">
        <authorList>
            <person name="Kucharzyk K."/>
            <person name="Murdoch R.W."/>
            <person name="Higgins S."/>
            <person name="Loffler F."/>
        </authorList>
    </citation>
    <scope>NUCLEOTIDE SEQUENCE</scope>
</reference>
<dbReference type="Gene3D" id="3.30.420.40">
    <property type="match status" value="2"/>
</dbReference>
<dbReference type="EMBL" id="VSSQ01017913">
    <property type="protein sequence ID" value="MPM60660.1"/>
    <property type="molecule type" value="Genomic_DNA"/>
</dbReference>
<dbReference type="PANTHER" id="PTHR18964:SF149">
    <property type="entry name" value="BIFUNCTIONAL UDP-N-ACETYLGLUCOSAMINE 2-EPIMERASE_N-ACETYLMANNOSAMINE KINASE"/>
    <property type="match status" value="1"/>
</dbReference>
<sequence>MLIEERIDCSVYIENDSRAMTYGEFMMGEESHVQDMIFINASWGLGIGIITNGKLYYGKSGFSGEFGHFPFFDNEIICRCGKRGCLETGASGSAVHRMFTEQMKEGRVSMLSNKFNNGEEITLDDIMDALQKEDVLAIEVMEAVGNELGKAISGLINLFNPELIVLGGTLAAAREYILLSIKSAINKYSLILVSKDTKVKLSKLGERCGVIGACMLVRSKTLGLI</sequence>
<protein>
    <submittedName>
        <fullName evidence="1">N-acetylglucosamine repressor</fullName>
    </submittedName>
</protein>
<proteinExistence type="predicted"/>
<dbReference type="SUPFAM" id="SSF53067">
    <property type="entry name" value="Actin-like ATPase domain"/>
    <property type="match status" value="1"/>
</dbReference>
<dbReference type="Pfam" id="PF00480">
    <property type="entry name" value="ROK"/>
    <property type="match status" value="1"/>
</dbReference>
<dbReference type="AlphaFoldDB" id="A0A645B5E5"/>
<evidence type="ECO:0000313" key="1">
    <source>
        <dbReference type="EMBL" id="MPM60660.1"/>
    </source>
</evidence>
<gene>
    <name evidence="1" type="primary">nagC_17</name>
    <name evidence="1" type="ORF">SDC9_107512</name>
</gene>
<dbReference type="InterPro" id="IPR043129">
    <property type="entry name" value="ATPase_NBD"/>
</dbReference>
<comment type="caution">
    <text evidence="1">The sequence shown here is derived from an EMBL/GenBank/DDBJ whole genome shotgun (WGS) entry which is preliminary data.</text>
</comment>
<name>A0A645B5E5_9ZZZZ</name>
<organism evidence="1">
    <name type="scientific">bioreactor metagenome</name>
    <dbReference type="NCBI Taxonomy" id="1076179"/>
    <lineage>
        <taxon>unclassified sequences</taxon>
        <taxon>metagenomes</taxon>
        <taxon>ecological metagenomes</taxon>
    </lineage>
</organism>